<organism evidence="2">
    <name type="scientific">freshwater metagenome</name>
    <dbReference type="NCBI Taxonomy" id="449393"/>
    <lineage>
        <taxon>unclassified sequences</taxon>
        <taxon>metagenomes</taxon>
        <taxon>ecological metagenomes</taxon>
    </lineage>
</organism>
<dbReference type="AlphaFoldDB" id="A0A6J6J687"/>
<feature type="compositionally biased region" description="Polar residues" evidence="1">
    <location>
        <begin position="7"/>
        <end position="24"/>
    </location>
</feature>
<dbReference type="EMBL" id="CAEZVB010000120">
    <property type="protein sequence ID" value="CAB4632134.1"/>
    <property type="molecule type" value="Genomic_DNA"/>
</dbReference>
<gene>
    <name evidence="2" type="ORF">UFOPK1908_01532</name>
</gene>
<accession>A0A6J6J687</accession>
<evidence type="ECO:0000256" key="1">
    <source>
        <dbReference type="SAM" id="MobiDB-lite"/>
    </source>
</evidence>
<name>A0A6J6J687_9ZZZZ</name>
<protein>
    <submittedName>
        <fullName evidence="2">Unannotated protein</fullName>
    </submittedName>
</protein>
<feature type="region of interest" description="Disordered" evidence="1">
    <location>
        <begin position="1"/>
        <end position="30"/>
    </location>
</feature>
<evidence type="ECO:0000313" key="2">
    <source>
        <dbReference type="EMBL" id="CAB4632134.1"/>
    </source>
</evidence>
<sequence length="207" mass="21756">MKPKNEAPTSSMGSQTLIAPSSTNVPPPIPPRMSTTADHRVVPQIRVALGVKKAPRSAPSAAAAVMIANCLRARSACAVVLKVLRTSKRATTVSMPSAMRWIATTPIARRGRGCVPSTRKPSINPRRTPIKVSDVRLPDGPKADGAIRSAMSAEMTKPIAANIKMNWLPASPPPTIERNATPAPAPRAAAIVPEVGVSAFAVTRSRP</sequence>
<proteinExistence type="predicted"/>
<reference evidence="2" key="1">
    <citation type="submission" date="2020-05" db="EMBL/GenBank/DDBJ databases">
        <authorList>
            <person name="Chiriac C."/>
            <person name="Salcher M."/>
            <person name="Ghai R."/>
            <person name="Kavagutti S V."/>
        </authorList>
    </citation>
    <scope>NUCLEOTIDE SEQUENCE</scope>
</reference>